<dbReference type="InterPro" id="IPR036291">
    <property type="entry name" value="NAD(P)-bd_dom_sf"/>
</dbReference>
<dbReference type="Pfam" id="PF08240">
    <property type="entry name" value="ADH_N"/>
    <property type="match status" value="1"/>
</dbReference>
<sequence length="362" mass="39253">MKTQVMRLEKFNEPLALREIDIPALTEGQMLVRINAAGVCGSDVHMWKGEDARTRLPMILGHEGVATIEEMKGEKTDITGKPLRTGDRIVIHRGLSCGNCFFCTTRNKPWLCRNRKVFGINVSGSQPPFLNGCYAQHMILAAGTHVIKVSHEVDPAALVAASCSGSMAAHAFSLNPPEYGDTVLIQGPGPIGLYAVAFAKAAGAANIIVIGGSDNRLELCRQFGATMILNRRLTTVEERRQQVLAVTDGRGADVIVEAVGDCSAVHEGLELARVEGTYLSIGFSQPAGVCEVDFYRQVVNRNLKIQGVWVSGAQHTARALELTLNNLDLFQQIVTHRFKLEQATQAIQAMAGRDGLKVVLEP</sequence>
<evidence type="ECO:0000259" key="2">
    <source>
        <dbReference type="SMART" id="SM00829"/>
    </source>
</evidence>
<organism evidence="3 4">
    <name type="scientific">Anaerospora hongkongensis</name>
    <dbReference type="NCBI Taxonomy" id="244830"/>
    <lineage>
        <taxon>Bacteria</taxon>
        <taxon>Bacillati</taxon>
        <taxon>Bacillota</taxon>
        <taxon>Negativicutes</taxon>
        <taxon>Selenomonadales</taxon>
        <taxon>Sporomusaceae</taxon>
        <taxon>Anaerospora</taxon>
    </lineage>
</organism>
<dbReference type="Proteomes" id="UP000295063">
    <property type="component" value="Unassembled WGS sequence"/>
</dbReference>
<reference evidence="3 4" key="1">
    <citation type="submission" date="2019-03" db="EMBL/GenBank/DDBJ databases">
        <title>Genomic Encyclopedia of Type Strains, Phase IV (KMG-IV): sequencing the most valuable type-strain genomes for metagenomic binning, comparative biology and taxonomic classification.</title>
        <authorList>
            <person name="Goeker M."/>
        </authorList>
    </citation>
    <scope>NUCLEOTIDE SEQUENCE [LARGE SCALE GENOMIC DNA]</scope>
    <source>
        <strain evidence="3 4">DSM 15969</strain>
    </source>
</reference>
<dbReference type="AlphaFoldDB" id="A0A4R1PZQ3"/>
<dbReference type="PANTHER" id="PTHR43401">
    <property type="entry name" value="L-THREONINE 3-DEHYDROGENASE"/>
    <property type="match status" value="1"/>
</dbReference>
<feature type="domain" description="Enoyl reductase (ER)" evidence="2">
    <location>
        <begin position="10"/>
        <end position="360"/>
    </location>
</feature>
<dbReference type="InterPro" id="IPR013149">
    <property type="entry name" value="ADH-like_C"/>
</dbReference>
<dbReference type="Gene3D" id="3.40.50.720">
    <property type="entry name" value="NAD(P)-binding Rossmann-like Domain"/>
    <property type="match status" value="1"/>
</dbReference>
<dbReference type="RefSeq" id="WP_207900659.1">
    <property type="nucleotide sequence ID" value="NZ_DAMAKO010000001.1"/>
</dbReference>
<keyword evidence="4" id="KW-1185">Reference proteome</keyword>
<evidence type="ECO:0000256" key="1">
    <source>
        <dbReference type="ARBA" id="ARBA00023002"/>
    </source>
</evidence>
<dbReference type="PANTHER" id="PTHR43401:SF1">
    <property type="entry name" value="ENOYL REDUCTASE (ER) DOMAIN-CONTAINING PROTEIN"/>
    <property type="match status" value="1"/>
</dbReference>
<dbReference type="Gene3D" id="3.90.180.10">
    <property type="entry name" value="Medium-chain alcohol dehydrogenases, catalytic domain"/>
    <property type="match status" value="1"/>
</dbReference>
<dbReference type="SUPFAM" id="SSF50129">
    <property type="entry name" value="GroES-like"/>
    <property type="match status" value="1"/>
</dbReference>
<dbReference type="EMBL" id="SLUI01000003">
    <property type="protein sequence ID" value="TCL38636.1"/>
    <property type="molecule type" value="Genomic_DNA"/>
</dbReference>
<comment type="caution">
    <text evidence="3">The sequence shown here is derived from an EMBL/GenBank/DDBJ whole genome shotgun (WGS) entry which is preliminary data.</text>
</comment>
<dbReference type="InterPro" id="IPR020843">
    <property type="entry name" value="ER"/>
</dbReference>
<evidence type="ECO:0000313" key="3">
    <source>
        <dbReference type="EMBL" id="TCL38636.1"/>
    </source>
</evidence>
<dbReference type="InterPro" id="IPR011032">
    <property type="entry name" value="GroES-like_sf"/>
</dbReference>
<dbReference type="SMART" id="SM00829">
    <property type="entry name" value="PKS_ER"/>
    <property type="match status" value="1"/>
</dbReference>
<name>A0A4R1PZQ3_9FIRM</name>
<keyword evidence="1" id="KW-0560">Oxidoreductase</keyword>
<protein>
    <submittedName>
        <fullName evidence="3">D-arabinose 1-dehydrogenase-like Zn-dependent alcohol dehydrogenase</fullName>
    </submittedName>
</protein>
<dbReference type="GO" id="GO:0016491">
    <property type="term" value="F:oxidoreductase activity"/>
    <property type="evidence" value="ECO:0007669"/>
    <property type="project" value="UniProtKB-KW"/>
</dbReference>
<gene>
    <name evidence="3" type="ORF">EV210_103108</name>
</gene>
<dbReference type="Pfam" id="PF00107">
    <property type="entry name" value="ADH_zinc_N"/>
    <property type="match status" value="1"/>
</dbReference>
<dbReference type="InterPro" id="IPR050129">
    <property type="entry name" value="Zn_alcohol_dh"/>
</dbReference>
<proteinExistence type="predicted"/>
<dbReference type="SUPFAM" id="SSF51735">
    <property type="entry name" value="NAD(P)-binding Rossmann-fold domains"/>
    <property type="match status" value="1"/>
</dbReference>
<dbReference type="CDD" id="cd08231">
    <property type="entry name" value="MDR_TM0436_like"/>
    <property type="match status" value="1"/>
</dbReference>
<accession>A0A4R1PZQ3</accession>
<evidence type="ECO:0000313" key="4">
    <source>
        <dbReference type="Proteomes" id="UP000295063"/>
    </source>
</evidence>
<dbReference type="InterPro" id="IPR013154">
    <property type="entry name" value="ADH-like_N"/>
</dbReference>